<keyword evidence="6" id="KW-0130">Cell adhesion</keyword>
<protein>
    <submittedName>
        <fullName evidence="16">Nectin-4</fullName>
    </submittedName>
</protein>
<keyword evidence="5" id="KW-0677">Repeat</keyword>
<comment type="similarity">
    <text evidence="2">Belongs to the nectin family.</text>
</comment>
<sequence>MSGQVVLLGLILLRVMVCECLQFLDSPASLTSMEGTGTRLPCQFRLQGEEQVVQVTWSRMRPGGAEEHIIMAHITEGTKEFPGFVDHVQFENVTPLHDCTLLIRNSKESDEAKYTCHISTFPSGNFEKRIQLTVWMVPIASVEPVTLTEGNTFQVAATCRAVGRPKPQVAWDTDVPGQSQAKTIEGGKVILTFSVHPLRNMNGRPLDCLVSHPALKEPKRVRNNLNVQYPPNAVITGYSEEWHVGKTGAGLRCEGGGNPKAQHFTWTRDGGALPSGASAEGPRLVFKWPLNLTDSGLYECVATNVVGSSKTEVAVVLPGTAKAGSPAAIFGDNQMFVIVGVVAGALVVVMVIVVFVVRHHHRRKNRRLKRALSQKTIEMDNLSRHASIRRLNSAQSEHYGLRPESVMQKSLASLDGSVLTGEWTVDGRPDSVSRPGIYPVSRSERGSRRNGQMDMKTRQKVEAYLRNSQASMDSGLHRDQSPPSLSLSSGIVRDGEMEGLTVEGCRQRADTMEEEEEETDGALNRNQLKKVMSSHFQNRNGTMELKPRPHDIVLHPKGYVI</sequence>
<comment type="subcellular location">
    <subcellularLocation>
        <location evidence="1">Membrane</location>
        <topology evidence="1">Single-pass membrane protein</topology>
    </subcellularLocation>
</comment>
<keyword evidence="10" id="KW-0325">Glycoprotein</keyword>
<evidence type="ECO:0000256" key="3">
    <source>
        <dbReference type="ARBA" id="ARBA00022692"/>
    </source>
</evidence>
<dbReference type="PANTHER" id="PTHR23277">
    <property type="entry name" value="NECTIN-RELATED"/>
    <property type="match status" value="1"/>
</dbReference>
<dbReference type="GO" id="GO:0016020">
    <property type="term" value="C:membrane"/>
    <property type="evidence" value="ECO:0007669"/>
    <property type="project" value="UniProtKB-SubCell"/>
</dbReference>
<dbReference type="SMART" id="SM00409">
    <property type="entry name" value="IG"/>
    <property type="match status" value="2"/>
</dbReference>
<dbReference type="FunCoup" id="A0A6J2VJJ6">
    <property type="interactions" value="349"/>
</dbReference>
<reference evidence="16" key="1">
    <citation type="submission" date="2025-08" db="UniProtKB">
        <authorList>
            <consortium name="RefSeq"/>
        </authorList>
    </citation>
    <scope>IDENTIFICATION</scope>
</reference>
<feature type="region of interest" description="Disordered" evidence="11">
    <location>
        <begin position="424"/>
        <end position="457"/>
    </location>
</feature>
<feature type="signal peptide" evidence="13">
    <location>
        <begin position="1"/>
        <end position="20"/>
    </location>
</feature>
<evidence type="ECO:0000256" key="13">
    <source>
        <dbReference type="SAM" id="SignalP"/>
    </source>
</evidence>
<feature type="domain" description="Ig-like" evidence="14">
    <location>
        <begin position="138"/>
        <end position="222"/>
    </location>
</feature>
<dbReference type="Pfam" id="PF08205">
    <property type="entry name" value="C2-set_2"/>
    <property type="match status" value="1"/>
</dbReference>
<dbReference type="OrthoDB" id="8872282at2759"/>
<dbReference type="InterPro" id="IPR013162">
    <property type="entry name" value="CD80_C2-set"/>
</dbReference>
<dbReference type="GeneID" id="115813003"/>
<evidence type="ECO:0000256" key="4">
    <source>
        <dbReference type="ARBA" id="ARBA00022729"/>
    </source>
</evidence>
<evidence type="ECO:0000313" key="15">
    <source>
        <dbReference type="Proteomes" id="UP000504632"/>
    </source>
</evidence>
<dbReference type="InterPro" id="IPR013106">
    <property type="entry name" value="Ig_V-set"/>
</dbReference>
<dbReference type="InterPro" id="IPR051427">
    <property type="entry name" value="Nectin/Nectin-like"/>
</dbReference>
<proteinExistence type="inferred from homology"/>
<dbReference type="Pfam" id="PF13927">
    <property type="entry name" value="Ig_3"/>
    <property type="match status" value="1"/>
</dbReference>
<feature type="domain" description="Ig-like" evidence="14">
    <location>
        <begin position="231"/>
        <end position="316"/>
    </location>
</feature>
<evidence type="ECO:0000256" key="8">
    <source>
        <dbReference type="ARBA" id="ARBA00023136"/>
    </source>
</evidence>
<evidence type="ECO:0000256" key="6">
    <source>
        <dbReference type="ARBA" id="ARBA00022889"/>
    </source>
</evidence>
<evidence type="ECO:0000256" key="9">
    <source>
        <dbReference type="ARBA" id="ARBA00023157"/>
    </source>
</evidence>
<evidence type="ECO:0000256" key="1">
    <source>
        <dbReference type="ARBA" id="ARBA00004167"/>
    </source>
</evidence>
<feature type="chain" id="PRO_5026722607" evidence="13">
    <location>
        <begin position="21"/>
        <end position="561"/>
    </location>
</feature>
<dbReference type="GO" id="GO:0007156">
    <property type="term" value="P:homophilic cell adhesion via plasma membrane adhesion molecules"/>
    <property type="evidence" value="ECO:0007669"/>
    <property type="project" value="TreeGrafter"/>
</dbReference>
<feature type="transmembrane region" description="Helical" evidence="12">
    <location>
        <begin position="335"/>
        <end position="357"/>
    </location>
</feature>
<evidence type="ECO:0000256" key="2">
    <source>
        <dbReference type="ARBA" id="ARBA00007810"/>
    </source>
</evidence>
<feature type="domain" description="Ig-like" evidence="14">
    <location>
        <begin position="21"/>
        <end position="133"/>
    </location>
</feature>
<dbReference type="Gene3D" id="2.60.40.10">
    <property type="entry name" value="Immunoglobulins"/>
    <property type="match status" value="3"/>
</dbReference>
<dbReference type="PROSITE" id="PS50835">
    <property type="entry name" value="IG_LIKE"/>
    <property type="match status" value="3"/>
</dbReference>
<evidence type="ECO:0000256" key="5">
    <source>
        <dbReference type="ARBA" id="ARBA00022737"/>
    </source>
</evidence>
<keyword evidence="8 12" id="KW-0472">Membrane</keyword>
<dbReference type="Pfam" id="PF07686">
    <property type="entry name" value="V-set"/>
    <property type="match status" value="1"/>
</dbReference>
<keyword evidence="15" id="KW-1185">Reference proteome</keyword>
<name>A0A6J2VJJ6_CHACN</name>
<organism evidence="15 16">
    <name type="scientific">Chanos chanos</name>
    <name type="common">Milkfish</name>
    <name type="synonym">Mugil chanos</name>
    <dbReference type="NCBI Taxonomy" id="29144"/>
    <lineage>
        <taxon>Eukaryota</taxon>
        <taxon>Metazoa</taxon>
        <taxon>Chordata</taxon>
        <taxon>Craniata</taxon>
        <taxon>Vertebrata</taxon>
        <taxon>Euteleostomi</taxon>
        <taxon>Actinopterygii</taxon>
        <taxon>Neopterygii</taxon>
        <taxon>Teleostei</taxon>
        <taxon>Ostariophysi</taxon>
        <taxon>Gonorynchiformes</taxon>
        <taxon>Chanidae</taxon>
        <taxon>Chanos</taxon>
    </lineage>
</organism>
<dbReference type="AlphaFoldDB" id="A0A6J2VJJ6"/>
<evidence type="ECO:0000256" key="11">
    <source>
        <dbReference type="SAM" id="MobiDB-lite"/>
    </source>
</evidence>
<feature type="region of interest" description="Disordered" evidence="11">
    <location>
        <begin position="471"/>
        <end position="490"/>
    </location>
</feature>
<evidence type="ECO:0000256" key="10">
    <source>
        <dbReference type="ARBA" id="ARBA00023180"/>
    </source>
</evidence>
<evidence type="ECO:0000259" key="14">
    <source>
        <dbReference type="PROSITE" id="PS50835"/>
    </source>
</evidence>
<dbReference type="InterPro" id="IPR003599">
    <property type="entry name" value="Ig_sub"/>
</dbReference>
<dbReference type="CTD" id="794920"/>
<dbReference type="RefSeq" id="XP_030631441.1">
    <property type="nucleotide sequence ID" value="XM_030775581.1"/>
</dbReference>
<dbReference type="InParanoid" id="A0A6J2VJJ6"/>
<dbReference type="InterPro" id="IPR007110">
    <property type="entry name" value="Ig-like_dom"/>
</dbReference>
<dbReference type="GO" id="GO:0005912">
    <property type="term" value="C:adherens junction"/>
    <property type="evidence" value="ECO:0007669"/>
    <property type="project" value="TreeGrafter"/>
</dbReference>
<evidence type="ECO:0000313" key="16">
    <source>
        <dbReference type="RefSeq" id="XP_030631441.1"/>
    </source>
</evidence>
<keyword evidence="7 12" id="KW-1133">Transmembrane helix</keyword>
<dbReference type="SUPFAM" id="SSF48726">
    <property type="entry name" value="Immunoglobulin"/>
    <property type="match status" value="3"/>
</dbReference>
<dbReference type="Proteomes" id="UP000504632">
    <property type="component" value="Chromosome 5"/>
</dbReference>
<gene>
    <name evidence="16" type="primary">nectin4b</name>
</gene>
<dbReference type="InterPro" id="IPR036179">
    <property type="entry name" value="Ig-like_dom_sf"/>
</dbReference>
<dbReference type="InterPro" id="IPR013783">
    <property type="entry name" value="Ig-like_fold"/>
</dbReference>
<evidence type="ECO:0000256" key="7">
    <source>
        <dbReference type="ARBA" id="ARBA00022989"/>
    </source>
</evidence>
<keyword evidence="4 13" id="KW-0732">Signal</keyword>
<dbReference type="GO" id="GO:0007157">
    <property type="term" value="P:heterophilic cell-cell adhesion via plasma membrane cell adhesion molecules"/>
    <property type="evidence" value="ECO:0007669"/>
    <property type="project" value="TreeGrafter"/>
</dbReference>
<keyword evidence="3 12" id="KW-0812">Transmembrane</keyword>
<keyword evidence="9" id="KW-1015">Disulfide bond</keyword>
<accession>A0A6J2VJJ6</accession>
<dbReference type="PANTHER" id="PTHR23277:SF11">
    <property type="entry name" value="NECTIN-4"/>
    <property type="match status" value="1"/>
</dbReference>
<evidence type="ECO:0000256" key="12">
    <source>
        <dbReference type="SAM" id="Phobius"/>
    </source>
</evidence>